<dbReference type="InterPro" id="IPR037171">
    <property type="entry name" value="NagB/RpiA_transferase-like"/>
</dbReference>
<dbReference type="Gene3D" id="3.40.50.1360">
    <property type="match status" value="1"/>
</dbReference>
<dbReference type="EMBL" id="CADCTX010000671">
    <property type="protein sequence ID" value="CAA9338965.1"/>
    <property type="molecule type" value="Genomic_DNA"/>
</dbReference>
<reference evidence="3" key="1">
    <citation type="submission" date="2020-02" db="EMBL/GenBank/DDBJ databases">
        <authorList>
            <person name="Meier V. D."/>
        </authorList>
    </citation>
    <scope>NUCLEOTIDE SEQUENCE</scope>
    <source>
        <strain evidence="3">AVDCRST_MAG40</strain>
    </source>
</reference>
<dbReference type="GO" id="GO:0004342">
    <property type="term" value="F:glucosamine-6-phosphate deaminase activity"/>
    <property type="evidence" value="ECO:0007669"/>
    <property type="project" value="InterPro"/>
</dbReference>
<dbReference type="PANTHER" id="PTHR11280:SF5">
    <property type="entry name" value="GLUCOSAMINE-6-PHOSPHATE ISOMERASE"/>
    <property type="match status" value="1"/>
</dbReference>
<sequence>MTTPAAGTPLRVLDSPAAVGDYVATRLLDRIEQARLTNREFLLGCPTGRTPRPVFAAMARQLAATRQPLSHVVLVMMDEYLVPGAGDALAHAPATAPWSCQHFARAEIIAPLNAALPAPLRIREAAVWFPDPRDPAAYETRLADAGGIDYFMLASGAGDGHVAFNPPGSPRDSRTRVIALSEQTRRDNLETFPSFGTLATVPFHGVSVGIATIAAAREAAMIVWGAGKRLTLQRMLGATSYDAAWPATVIHEVAGREIVSDDAAAGA</sequence>
<dbReference type="PANTHER" id="PTHR11280">
    <property type="entry name" value="GLUCOSAMINE-6-PHOSPHATE ISOMERASE"/>
    <property type="match status" value="1"/>
</dbReference>
<evidence type="ECO:0000256" key="1">
    <source>
        <dbReference type="ARBA" id="ARBA00022801"/>
    </source>
</evidence>
<dbReference type="GO" id="GO:0042802">
    <property type="term" value="F:identical protein binding"/>
    <property type="evidence" value="ECO:0007669"/>
    <property type="project" value="TreeGrafter"/>
</dbReference>
<dbReference type="InterPro" id="IPR006148">
    <property type="entry name" value="Glc/Gal-6P_isomerase"/>
</dbReference>
<accession>A0A6J4LRJ0</accession>
<name>A0A6J4LRJ0_9BACT</name>
<organism evidence="3">
    <name type="scientific">uncultured Gemmatimonadaceae bacterium</name>
    <dbReference type="NCBI Taxonomy" id="246130"/>
    <lineage>
        <taxon>Bacteria</taxon>
        <taxon>Pseudomonadati</taxon>
        <taxon>Gemmatimonadota</taxon>
        <taxon>Gemmatimonadia</taxon>
        <taxon>Gemmatimonadales</taxon>
        <taxon>Gemmatimonadaceae</taxon>
        <taxon>environmental samples</taxon>
    </lineage>
</organism>
<evidence type="ECO:0000259" key="2">
    <source>
        <dbReference type="Pfam" id="PF01182"/>
    </source>
</evidence>
<feature type="domain" description="Glucosamine/galactosamine-6-phosphate isomerase" evidence="2">
    <location>
        <begin position="16"/>
        <end position="254"/>
    </location>
</feature>
<protein>
    <recommendedName>
        <fullName evidence="2">Glucosamine/galactosamine-6-phosphate isomerase domain-containing protein</fullName>
    </recommendedName>
</protein>
<dbReference type="GO" id="GO:0005975">
    <property type="term" value="P:carbohydrate metabolic process"/>
    <property type="evidence" value="ECO:0007669"/>
    <property type="project" value="InterPro"/>
</dbReference>
<dbReference type="InterPro" id="IPR004547">
    <property type="entry name" value="Glucosamine6P_isomerase"/>
</dbReference>
<dbReference type="Pfam" id="PF01182">
    <property type="entry name" value="Glucosamine_iso"/>
    <property type="match status" value="1"/>
</dbReference>
<gene>
    <name evidence="3" type="ORF">AVDCRST_MAG40-2310</name>
</gene>
<dbReference type="GO" id="GO:0019262">
    <property type="term" value="P:N-acetylneuraminate catabolic process"/>
    <property type="evidence" value="ECO:0007669"/>
    <property type="project" value="TreeGrafter"/>
</dbReference>
<proteinExistence type="predicted"/>
<dbReference type="AlphaFoldDB" id="A0A6J4LRJ0"/>
<dbReference type="GO" id="GO:0006046">
    <property type="term" value="P:N-acetylglucosamine catabolic process"/>
    <property type="evidence" value="ECO:0007669"/>
    <property type="project" value="TreeGrafter"/>
</dbReference>
<evidence type="ECO:0000313" key="3">
    <source>
        <dbReference type="EMBL" id="CAA9338965.1"/>
    </source>
</evidence>
<keyword evidence="1" id="KW-0378">Hydrolase</keyword>
<dbReference type="SUPFAM" id="SSF100950">
    <property type="entry name" value="NagB/RpiA/CoA transferase-like"/>
    <property type="match status" value="1"/>
</dbReference>
<dbReference type="GO" id="GO:0005737">
    <property type="term" value="C:cytoplasm"/>
    <property type="evidence" value="ECO:0007669"/>
    <property type="project" value="TreeGrafter"/>
</dbReference>
<dbReference type="GO" id="GO:0006043">
    <property type="term" value="P:glucosamine catabolic process"/>
    <property type="evidence" value="ECO:0007669"/>
    <property type="project" value="TreeGrafter"/>
</dbReference>